<evidence type="ECO:0000313" key="5">
    <source>
        <dbReference type="EMBL" id="AES68358.1"/>
    </source>
</evidence>
<dbReference type="InterPro" id="IPR001480">
    <property type="entry name" value="Bulb-type_lectin_dom"/>
</dbReference>
<protein>
    <submittedName>
        <fullName evidence="5">D-mannose-binding lectin protein</fullName>
    </submittedName>
</protein>
<dbReference type="InterPro" id="IPR036426">
    <property type="entry name" value="Bulb-type_lectin_dom_sf"/>
</dbReference>
<dbReference type="EMBL" id="CM001219">
    <property type="protein sequence ID" value="AES68358.1"/>
    <property type="molecule type" value="Genomic_DNA"/>
</dbReference>
<proteinExistence type="predicted"/>
<evidence type="ECO:0000256" key="3">
    <source>
        <dbReference type="ARBA" id="ARBA00023180"/>
    </source>
</evidence>
<sequence length="84" mass="9679">MESLAVTEDMLTKTIHFQILVGLYTNLERSTLQHRTIQLLENGNLIVSDKNKGQGRVKIFWRSFSNPINIFLPSMRMDESLVVT</sequence>
<evidence type="ECO:0000256" key="2">
    <source>
        <dbReference type="ARBA" id="ARBA00023157"/>
    </source>
</evidence>
<accession>G7IV85</accession>
<organism evidence="5 7">
    <name type="scientific">Medicago truncatula</name>
    <name type="common">Barrel medic</name>
    <name type="synonym">Medicago tribuloides</name>
    <dbReference type="NCBI Taxonomy" id="3880"/>
    <lineage>
        <taxon>Eukaryota</taxon>
        <taxon>Viridiplantae</taxon>
        <taxon>Streptophyta</taxon>
        <taxon>Embryophyta</taxon>
        <taxon>Tracheophyta</taxon>
        <taxon>Spermatophyta</taxon>
        <taxon>Magnoliopsida</taxon>
        <taxon>eudicotyledons</taxon>
        <taxon>Gunneridae</taxon>
        <taxon>Pentapetalae</taxon>
        <taxon>rosids</taxon>
        <taxon>fabids</taxon>
        <taxon>Fabales</taxon>
        <taxon>Fabaceae</taxon>
        <taxon>Papilionoideae</taxon>
        <taxon>50 kb inversion clade</taxon>
        <taxon>NPAAA clade</taxon>
        <taxon>Hologalegina</taxon>
        <taxon>IRL clade</taxon>
        <taxon>Trifolieae</taxon>
        <taxon>Medicago</taxon>
    </lineage>
</organism>
<evidence type="ECO:0000313" key="6">
    <source>
        <dbReference type="EnsemblPlants" id="AES68358"/>
    </source>
</evidence>
<evidence type="ECO:0000259" key="4">
    <source>
        <dbReference type="Pfam" id="PF01453"/>
    </source>
</evidence>
<reference evidence="5 7" key="2">
    <citation type="journal article" date="2014" name="BMC Genomics">
        <title>An improved genome release (version Mt4.0) for the model legume Medicago truncatula.</title>
        <authorList>
            <person name="Tang H."/>
            <person name="Krishnakumar V."/>
            <person name="Bidwell S."/>
            <person name="Rosen B."/>
            <person name="Chan A."/>
            <person name="Zhou S."/>
            <person name="Gentzbittel L."/>
            <person name="Childs K.L."/>
            <person name="Yandell M."/>
            <person name="Gundlach H."/>
            <person name="Mayer K.F."/>
            <person name="Schwartz D.C."/>
            <person name="Town C.D."/>
        </authorList>
    </citation>
    <scope>GENOME REANNOTATION</scope>
    <source>
        <strain evidence="5">A17</strain>
        <strain evidence="6 7">cv. Jemalong A17</strain>
    </source>
</reference>
<evidence type="ECO:0000256" key="1">
    <source>
        <dbReference type="ARBA" id="ARBA00022729"/>
    </source>
</evidence>
<gene>
    <name evidence="5" type="ordered locus">MTR_3g007340</name>
</gene>
<keyword evidence="3" id="KW-0325">Glycoprotein</keyword>
<dbReference type="SUPFAM" id="SSF51110">
    <property type="entry name" value="alpha-D-mannose-specific plant lectins"/>
    <property type="match status" value="1"/>
</dbReference>
<dbReference type="HOGENOM" id="CLU_2530873_0_0_1"/>
<dbReference type="PaxDb" id="3880-AES68358"/>
<name>G7IV85_MEDTR</name>
<reference evidence="5 7" key="1">
    <citation type="journal article" date="2011" name="Nature">
        <title>The Medicago genome provides insight into the evolution of rhizobial symbioses.</title>
        <authorList>
            <person name="Young N.D."/>
            <person name="Debelle F."/>
            <person name="Oldroyd G.E."/>
            <person name="Geurts R."/>
            <person name="Cannon S.B."/>
            <person name="Udvardi M.K."/>
            <person name="Benedito V.A."/>
            <person name="Mayer K.F."/>
            <person name="Gouzy J."/>
            <person name="Schoof H."/>
            <person name="Van de Peer Y."/>
            <person name="Proost S."/>
            <person name="Cook D.R."/>
            <person name="Meyers B.C."/>
            <person name="Spannagl M."/>
            <person name="Cheung F."/>
            <person name="De Mita S."/>
            <person name="Krishnakumar V."/>
            <person name="Gundlach H."/>
            <person name="Zhou S."/>
            <person name="Mudge J."/>
            <person name="Bharti A.K."/>
            <person name="Murray J.D."/>
            <person name="Naoumkina M.A."/>
            <person name="Rosen B."/>
            <person name="Silverstein K.A."/>
            <person name="Tang H."/>
            <person name="Rombauts S."/>
            <person name="Zhao P.X."/>
            <person name="Zhou P."/>
            <person name="Barbe V."/>
            <person name="Bardou P."/>
            <person name="Bechner M."/>
            <person name="Bellec A."/>
            <person name="Berger A."/>
            <person name="Berges H."/>
            <person name="Bidwell S."/>
            <person name="Bisseling T."/>
            <person name="Choisne N."/>
            <person name="Couloux A."/>
            <person name="Denny R."/>
            <person name="Deshpande S."/>
            <person name="Dai X."/>
            <person name="Doyle J.J."/>
            <person name="Dudez A.M."/>
            <person name="Farmer A.D."/>
            <person name="Fouteau S."/>
            <person name="Franken C."/>
            <person name="Gibelin C."/>
            <person name="Gish J."/>
            <person name="Goldstein S."/>
            <person name="Gonzalez A.J."/>
            <person name="Green P.J."/>
            <person name="Hallab A."/>
            <person name="Hartog M."/>
            <person name="Hua A."/>
            <person name="Humphray S.J."/>
            <person name="Jeong D.H."/>
            <person name="Jing Y."/>
            <person name="Jocker A."/>
            <person name="Kenton S.M."/>
            <person name="Kim D.J."/>
            <person name="Klee K."/>
            <person name="Lai H."/>
            <person name="Lang C."/>
            <person name="Lin S."/>
            <person name="Macmil S.L."/>
            <person name="Magdelenat G."/>
            <person name="Matthews L."/>
            <person name="McCorrison J."/>
            <person name="Monaghan E.L."/>
            <person name="Mun J.H."/>
            <person name="Najar F.Z."/>
            <person name="Nicholson C."/>
            <person name="Noirot C."/>
            <person name="O'Bleness M."/>
            <person name="Paule C.R."/>
            <person name="Poulain J."/>
            <person name="Prion F."/>
            <person name="Qin B."/>
            <person name="Qu C."/>
            <person name="Retzel E.F."/>
            <person name="Riddle C."/>
            <person name="Sallet E."/>
            <person name="Samain S."/>
            <person name="Samson N."/>
            <person name="Sanders I."/>
            <person name="Saurat O."/>
            <person name="Scarpelli C."/>
            <person name="Schiex T."/>
            <person name="Segurens B."/>
            <person name="Severin A.J."/>
            <person name="Sherrier D.J."/>
            <person name="Shi R."/>
            <person name="Sims S."/>
            <person name="Singer S.R."/>
            <person name="Sinharoy S."/>
            <person name="Sterck L."/>
            <person name="Viollet A."/>
            <person name="Wang B.B."/>
            <person name="Wang K."/>
            <person name="Wang M."/>
            <person name="Wang X."/>
            <person name="Warfsmann J."/>
            <person name="Weissenbach J."/>
            <person name="White D.D."/>
            <person name="White J.D."/>
            <person name="Wiley G.B."/>
            <person name="Wincker P."/>
            <person name="Xing Y."/>
            <person name="Yang L."/>
            <person name="Yao Z."/>
            <person name="Ying F."/>
            <person name="Zhai J."/>
            <person name="Zhou L."/>
            <person name="Zuber A."/>
            <person name="Denarie J."/>
            <person name="Dixon R.A."/>
            <person name="May G.D."/>
            <person name="Schwartz D.C."/>
            <person name="Rogers J."/>
            <person name="Quetier F."/>
            <person name="Town C.D."/>
            <person name="Roe B.A."/>
        </authorList>
    </citation>
    <scope>NUCLEOTIDE SEQUENCE [LARGE SCALE GENOMIC DNA]</scope>
    <source>
        <strain evidence="5">A17</strain>
        <strain evidence="6 7">cv. Jemalong A17</strain>
    </source>
</reference>
<keyword evidence="7" id="KW-1185">Reference proteome</keyword>
<dbReference type="Pfam" id="PF01453">
    <property type="entry name" value="B_lectin"/>
    <property type="match status" value="1"/>
</dbReference>
<keyword evidence="1" id="KW-0732">Signal</keyword>
<evidence type="ECO:0000313" key="7">
    <source>
        <dbReference type="Proteomes" id="UP000002051"/>
    </source>
</evidence>
<dbReference type="AlphaFoldDB" id="G7IV85"/>
<feature type="domain" description="Bulb-type lectin" evidence="4">
    <location>
        <begin position="25"/>
        <end position="78"/>
    </location>
</feature>
<keyword evidence="2" id="KW-1015">Disulfide bond</keyword>
<dbReference type="Proteomes" id="UP000002051">
    <property type="component" value="Chromosome 3"/>
</dbReference>
<reference evidence="6" key="3">
    <citation type="submission" date="2015-04" db="UniProtKB">
        <authorList>
            <consortium name="EnsemblPlants"/>
        </authorList>
    </citation>
    <scope>IDENTIFICATION</scope>
    <source>
        <strain evidence="6">cv. Jemalong A17</strain>
    </source>
</reference>
<dbReference type="EnsemblPlants" id="AES68358">
    <property type="protein sequence ID" value="AES68358"/>
    <property type="gene ID" value="MTR_3g007340"/>
</dbReference>